<evidence type="ECO:0000313" key="16">
    <source>
        <dbReference type="Proteomes" id="UP000241010"/>
    </source>
</evidence>
<keyword evidence="6 13" id="KW-0812">Transmembrane</keyword>
<keyword evidence="4 13" id="KW-0813">Transport</keyword>
<evidence type="ECO:0000256" key="5">
    <source>
        <dbReference type="ARBA" id="ARBA00022475"/>
    </source>
</evidence>
<reference evidence="15 16" key="1">
    <citation type="submission" date="2018-03" db="EMBL/GenBank/DDBJ databases">
        <title>Cereibacter changlensis.</title>
        <authorList>
            <person name="Meyer T.E."/>
            <person name="Miller S."/>
            <person name="Lodha T."/>
            <person name="Gandham S."/>
            <person name="Chintalapati S."/>
            <person name="Chintalapati V.R."/>
        </authorList>
    </citation>
    <scope>NUCLEOTIDE SEQUENCE [LARGE SCALE GENOMIC DNA]</scope>
    <source>
        <strain evidence="15 16">JA139</strain>
    </source>
</reference>
<name>A0A2T4JWF2_9RHOB</name>
<evidence type="ECO:0000256" key="11">
    <source>
        <dbReference type="ARBA" id="ARBA00023136"/>
    </source>
</evidence>
<comment type="subcellular location">
    <subcellularLocation>
        <location evidence="2 13">Cell membrane</location>
        <topology evidence="2 13">Multi-pass membrane protein</topology>
    </subcellularLocation>
</comment>
<dbReference type="GO" id="GO:0010043">
    <property type="term" value="P:response to zinc ion"/>
    <property type="evidence" value="ECO:0007669"/>
    <property type="project" value="TreeGrafter"/>
</dbReference>
<evidence type="ECO:0000256" key="12">
    <source>
        <dbReference type="ARBA" id="ARBA00040080"/>
    </source>
</evidence>
<evidence type="ECO:0000256" key="7">
    <source>
        <dbReference type="ARBA" id="ARBA00022833"/>
    </source>
</evidence>
<keyword evidence="11 14" id="KW-0472">Membrane</keyword>
<evidence type="ECO:0000313" key="15">
    <source>
        <dbReference type="EMBL" id="PTE22137.1"/>
    </source>
</evidence>
<dbReference type="SUPFAM" id="SSF81345">
    <property type="entry name" value="ABC transporter involved in vitamin B12 uptake, BtuC"/>
    <property type="match status" value="1"/>
</dbReference>
<organism evidence="15 16">
    <name type="scientific">Cereibacter changlensis JA139</name>
    <dbReference type="NCBI Taxonomy" id="1188249"/>
    <lineage>
        <taxon>Bacteria</taxon>
        <taxon>Pseudomonadati</taxon>
        <taxon>Pseudomonadota</taxon>
        <taxon>Alphaproteobacteria</taxon>
        <taxon>Rhodobacterales</taxon>
        <taxon>Paracoccaceae</taxon>
        <taxon>Cereibacter</taxon>
    </lineage>
</organism>
<evidence type="ECO:0000256" key="14">
    <source>
        <dbReference type="SAM" id="Phobius"/>
    </source>
</evidence>
<dbReference type="OrthoDB" id="9783937at2"/>
<evidence type="ECO:0000256" key="8">
    <source>
        <dbReference type="ARBA" id="ARBA00022906"/>
    </source>
</evidence>
<dbReference type="CDD" id="cd06550">
    <property type="entry name" value="TM_ABC_iron-siderophores_like"/>
    <property type="match status" value="1"/>
</dbReference>
<dbReference type="RefSeq" id="WP_107663549.1">
    <property type="nucleotide sequence ID" value="NZ_PZKG01000029.1"/>
</dbReference>
<feature type="transmembrane region" description="Helical" evidence="14">
    <location>
        <begin position="170"/>
        <end position="201"/>
    </location>
</feature>
<feature type="transmembrane region" description="Helical" evidence="14">
    <location>
        <begin position="6"/>
        <end position="29"/>
    </location>
</feature>
<dbReference type="GO" id="GO:0055085">
    <property type="term" value="P:transmembrane transport"/>
    <property type="evidence" value="ECO:0007669"/>
    <property type="project" value="InterPro"/>
</dbReference>
<evidence type="ECO:0000256" key="10">
    <source>
        <dbReference type="ARBA" id="ARBA00023065"/>
    </source>
</evidence>
<keyword evidence="5" id="KW-1003">Cell membrane</keyword>
<dbReference type="PANTHER" id="PTHR30477:SF23">
    <property type="entry name" value="HIGH-AFFINITY ZINC UPTAKE SYSTEM MEMBRANE PROTEIN ZNUB"/>
    <property type="match status" value="1"/>
</dbReference>
<feature type="transmembrane region" description="Helical" evidence="14">
    <location>
        <begin position="41"/>
        <end position="68"/>
    </location>
</feature>
<feature type="transmembrane region" description="Helical" evidence="14">
    <location>
        <begin position="88"/>
        <end position="107"/>
    </location>
</feature>
<dbReference type="EMBL" id="PZKG01000029">
    <property type="protein sequence ID" value="PTE22137.1"/>
    <property type="molecule type" value="Genomic_DNA"/>
</dbReference>
<comment type="function">
    <text evidence="1">Involved in the high-affinity zinc uptake transport system.</text>
</comment>
<comment type="similarity">
    <text evidence="3 13">Belongs to the ABC-3 integral membrane protein family.</text>
</comment>
<evidence type="ECO:0000256" key="3">
    <source>
        <dbReference type="ARBA" id="ARBA00008034"/>
    </source>
</evidence>
<dbReference type="GO" id="GO:0006829">
    <property type="term" value="P:zinc ion transport"/>
    <property type="evidence" value="ECO:0007669"/>
    <property type="project" value="UniProtKB-KW"/>
</dbReference>
<dbReference type="Proteomes" id="UP000241010">
    <property type="component" value="Unassembled WGS sequence"/>
</dbReference>
<dbReference type="Gene3D" id="1.10.3470.10">
    <property type="entry name" value="ABC transporter involved in vitamin B12 uptake, BtuC"/>
    <property type="match status" value="1"/>
</dbReference>
<evidence type="ECO:0000256" key="4">
    <source>
        <dbReference type="ARBA" id="ARBA00022448"/>
    </source>
</evidence>
<dbReference type="InterPro" id="IPR001626">
    <property type="entry name" value="ABC_TroCD"/>
</dbReference>
<dbReference type="Pfam" id="PF00950">
    <property type="entry name" value="ABC-3"/>
    <property type="match status" value="1"/>
</dbReference>
<keyword evidence="9 14" id="KW-1133">Transmembrane helix</keyword>
<dbReference type="PANTHER" id="PTHR30477">
    <property type="entry name" value="ABC-TRANSPORTER METAL-BINDING PROTEIN"/>
    <property type="match status" value="1"/>
</dbReference>
<dbReference type="AlphaFoldDB" id="A0A2T4JWF2"/>
<comment type="caution">
    <text evidence="15">The sequence shown here is derived from an EMBL/GenBank/DDBJ whole genome shotgun (WGS) entry which is preliminary data.</text>
</comment>
<feature type="transmembrane region" description="Helical" evidence="14">
    <location>
        <begin position="213"/>
        <end position="233"/>
    </location>
</feature>
<keyword evidence="10" id="KW-0406">Ion transport</keyword>
<keyword evidence="8" id="KW-0864">Zinc transport</keyword>
<evidence type="ECO:0000256" key="2">
    <source>
        <dbReference type="ARBA" id="ARBA00004651"/>
    </source>
</evidence>
<accession>A0A2T4JWF2</accession>
<keyword evidence="7" id="KW-0862">Zinc</keyword>
<gene>
    <name evidence="15" type="ORF">C5F48_08865</name>
</gene>
<evidence type="ECO:0000256" key="9">
    <source>
        <dbReference type="ARBA" id="ARBA00022989"/>
    </source>
</evidence>
<evidence type="ECO:0000256" key="6">
    <source>
        <dbReference type="ARBA" id="ARBA00022692"/>
    </source>
</evidence>
<evidence type="ECO:0000256" key="13">
    <source>
        <dbReference type="RuleBase" id="RU003943"/>
    </source>
</evidence>
<sequence length="263" mass="26533">MFDDFLIRAALAGIGVALAAGPLGAFVVWRRMAYFGDATSHAAILGVALALASDLPVGLGTLAVALLMALTVSSLAARGWAMDTTLGVLAHSALAFGLVAVSFVPGVRTDLSAYLFGDILAVSAADLVFIWGGAALVVALLIWRWSALLTSTLNEDLAHASGLDPDRERLILTLALALTVAVALKVVGALLIAAMLIIPAAAARGLARTPESMAVLAALIGGAATLGGLQLSLLYDTPAGPSIVAAAALAFAASATLGKLRRT</sequence>
<evidence type="ECO:0000256" key="1">
    <source>
        <dbReference type="ARBA" id="ARBA00002313"/>
    </source>
</evidence>
<feature type="transmembrane region" description="Helical" evidence="14">
    <location>
        <begin position="239"/>
        <end position="258"/>
    </location>
</feature>
<dbReference type="GO" id="GO:0043190">
    <property type="term" value="C:ATP-binding cassette (ABC) transporter complex"/>
    <property type="evidence" value="ECO:0007669"/>
    <property type="project" value="InterPro"/>
</dbReference>
<proteinExistence type="inferred from homology"/>
<feature type="transmembrane region" description="Helical" evidence="14">
    <location>
        <begin position="119"/>
        <end position="143"/>
    </location>
</feature>
<protein>
    <recommendedName>
        <fullName evidence="12">High-affinity zinc uptake system membrane protein ZnuB</fullName>
    </recommendedName>
</protein>
<keyword evidence="16" id="KW-1185">Reference proteome</keyword>
<dbReference type="InterPro" id="IPR037294">
    <property type="entry name" value="ABC_BtuC-like"/>
</dbReference>